<evidence type="ECO:0000313" key="6">
    <source>
        <dbReference type="Proteomes" id="UP001596425"/>
    </source>
</evidence>
<dbReference type="Gene3D" id="1.10.10.10">
    <property type="entry name" value="Winged helix-like DNA-binding domain superfamily/Winged helix DNA-binding domain"/>
    <property type="match status" value="1"/>
</dbReference>
<dbReference type="InterPro" id="IPR036390">
    <property type="entry name" value="WH_DNA-bd_sf"/>
</dbReference>
<keyword evidence="4" id="KW-0804">Transcription</keyword>
<name>A0ABW1YIU8_9GAMM</name>
<proteinExistence type="inferred from homology"/>
<evidence type="ECO:0000256" key="3">
    <source>
        <dbReference type="ARBA" id="ARBA00023125"/>
    </source>
</evidence>
<dbReference type="EMBL" id="JBHSVR010000001">
    <property type="protein sequence ID" value="MFC6632682.1"/>
    <property type="molecule type" value="Genomic_DNA"/>
</dbReference>
<evidence type="ECO:0000313" key="5">
    <source>
        <dbReference type="EMBL" id="MFC6632682.1"/>
    </source>
</evidence>
<dbReference type="SUPFAM" id="SSF46785">
    <property type="entry name" value="Winged helix' DNA-binding domain"/>
    <property type="match status" value="1"/>
</dbReference>
<keyword evidence="3" id="KW-0238">DNA-binding</keyword>
<accession>A0ABW1YIU8</accession>
<gene>
    <name evidence="5" type="ORF">ACFQBM_05295</name>
</gene>
<sequence length="133" mass="14788">MKQQPSTSELAILKALWQQSPLSAREIHQQVEEHLGWSYSSTRKTLDRMQDKGLLQAFEVHGLKVFEARADKVATLAAYTRDFAERVLEIKGPVPASFFAGSELLSETELKALEALLARSEEQKGDEKGGGDD</sequence>
<reference evidence="6" key="1">
    <citation type="journal article" date="2019" name="Int. J. Syst. Evol. Microbiol.">
        <title>The Global Catalogue of Microorganisms (GCM) 10K type strain sequencing project: providing services to taxonomists for standard genome sequencing and annotation.</title>
        <authorList>
            <consortium name="The Broad Institute Genomics Platform"/>
            <consortium name="The Broad Institute Genome Sequencing Center for Infectious Disease"/>
            <person name="Wu L."/>
            <person name="Ma J."/>
        </authorList>
    </citation>
    <scope>NUCLEOTIDE SEQUENCE [LARGE SCALE GENOMIC DNA]</scope>
    <source>
        <strain evidence="6">CGMCC 1.13718</strain>
    </source>
</reference>
<evidence type="ECO:0000256" key="1">
    <source>
        <dbReference type="ARBA" id="ARBA00011046"/>
    </source>
</evidence>
<keyword evidence="6" id="KW-1185">Reference proteome</keyword>
<dbReference type="Proteomes" id="UP001596425">
    <property type="component" value="Unassembled WGS sequence"/>
</dbReference>
<comment type="caution">
    <text evidence="5">The sequence shown here is derived from an EMBL/GenBank/DDBJ whole genome shotgun (WGS) entry which is preliminary data.</text>
</comment>
<dbReference type="InterPro" id="IPR036388">
    <property type="entry name" value="WH-like_DNA-bd_sf"/>
</dbReference>
<keyword evidence="2" id="KW-0805">Transcription regulation</keyword>
<comment type="similarity">
    <text evidence="1">Belongs to the BlaI transcriptional regulatory family.</text>
</comment>
<evidence type="ECO:0000256" key="2">
    <source>
        <dbReference type="ARBA" id="ARBA00023015"/>
    </source>
</evidence>
<protein>
    <submittedName>
        <fullName evidence="5">BlaI/MecI/CopY family transcriptional regulator</fullName>
    </submittedName>
</protein>
<dbReference type="RefSeq" id="WP_193191981.1">
    <property type="nucleotide sequence ID" value="NZ_JACZFR010000025.1"/>
</dbReference>
<dbReference type="Pfam" id="PF03965">
    <property type="entry name" value="Penicillinase_R"/>
    <property type="match status" value="1"/>
</dbReference>
<organism evidence="5 6">
    <name type="scientific">Microbulbifer taiwanensis</name>
    <dbReference type="NCBI Taxonomy" id="986746"/>
    <lineage>
        <taxon>Bacteria</taxon>
        <taxon>Pseudomonadati</taxon>
        <taxon>Pseudomonadota</taxon>
        <taxon>Gammaproteobacteria</taxon>
        <taxon>Cellvibrionales</taxon>
        <taxon>Microbulbiferaceae</taxon>
        <taxon>Microbulbifer</taxon>
    </lineage>
</organism>
<evidence type="ECO:0000256" key="4">
    <source>
        <dbReference type="ARBA" id="ARBA00023163"/>
    </source>
</evidence>
<dbReference type="InterPro" id="IPR005650">
    <property type="entry name" value="BlaI_family"/>
</dbReference>